<dbReference type="KEGG" id="shc:Shell_0492"/>
<evidence type="ECO:0000313" key="1">
    <source>
        <dbReference type="EMBL" id="ADI31623.1"/>
    </source>
</evidence>
<dbReference type="Proteomes" id="UP000002573">
    <property type="component" value="Chromosome"/>
</dbReference>
<dbReference type="eggNOG" id="arCOG02491">
    <property type="taxonomic scope" value="Archaea"/>
</dbReference>
<dbReference type="AlphaFoldDB" id="D7DBS6"/>
<dbReference type="STRING" id="591019.Shell_0492"/>
<dbReference type="HOGENOM" id="CLU_2985833_0_0_2"/>
<evidence type="ECO:0000313" key="2">
    <source>
        <dbReference type="Proteomes" id="UP000002573"/>
    </source>
</evidence>
<gene>
    <name evidence="1" type="ordered locus">Shell_0492</name>
</gene>
<organism evidence="1 2">
    <name type="scientific">Staphylothermus hellenicus (strain DSM 12710 / JCM 10830 / BK20S6-10-b1 / P8)</name>
    <dbReference type="NCBI Taxonomy" id="591019"/>
    <lineage>
        <taxon>Archaea</taxon>
        <taxon>Thermoproteota</taxon>
        <taxon>Thermoprotei</taxon>
        <taxon>Desulfurococcales</taxon>
        <taxon>Desulfurococcaceae</taxon>
        <taxon>Staphylothermus</taxon>
    </lineage>
</organism>
<proteinExistence type="predicted"/>
<keyword evidence="2" id="KW-1185">Reference proteome</keyword>
<protein>
    <recommendedName>
        <fullName evidence="3">WD-40 repeat protein</fullName>
    </recommendedName>
</protein>
<dbReference type="EMBL" id="CP002051">
    <property type="protein sequence ID" value="ADI31623.1"/>
    <property type="molecule type" value="Genomic_DNA"/>
</dbReference>
<name>D7DBS6_STAHD</name>
<reference evidence="2" key="1">
    <citation type="submission" date="2010-05" db="EMBL/GenBank/DDBJ databases">
        <title>Complete sequence of Staphylothermus hellenicus DSM 12710.</title>
        <authorList>
            <consortium name="US DOE Joint Genome Institute"/>
            <person name="Lucas S."/>
            <person name="Copeland A."/>
            <person name="Lapidus A."/>
            <person name="Cheng J.-F."/>
            <person name="Bruce D."/>
            <person name="Goodwin L."/>
            <person name="Pitluck S."/>
            <person name="Davenport K."/>
            <person name="Detter J.C."/>
            <person name="Han C."/>
            <person name="Tapia R."/>
            <person name="Larimer F."/>
            <person name="Land M."/>
            <person name="Hauser L."/>
            <person name="Kyrpides N."/>
            <person name="Mikhailova N."/>
            <person name="Anderson I.J."/>
            <person name="Woyke T."/>
        </authorList>
    </citation>
    <scope>NUCLEOTIDE SEQUENCE [LARGE SCALE GENOMIC DNA]</scope>
    <source>
        <strain evidence="2">DSM 12710 / JCM 10830 / BK20S6-10-b1 / P8</strain>
    </source>
</reference>
<reference evidence="1 2" key="2">
    <citation type="journal article" date="2011" name="Stand. Genomic Sci.">
        <title>Complete genome sequence of Staphylothermus hellenicus P8.</title>
        <authorList>
            <person name="Anderson I."/>
            <person name="Wirth R."/>
            <person name="Lucas S."/>
            <person name="Copeland A."/>
            <person name="Lapidus A."/>
            <person name="Cheng J.F."/>
            <person name="Goodwin L."/>
            <person name="Pitluck S."/>
            <person name="Davenport K."/>
            <person name="Detter J.C."/>
            <person name="Han C."/>
            <person name="Tapia R."/>
            <person name="Land M."/>
            <person name="Hauser L."/>
            <person name="Pati A."/>
            <person name="Mikhailova N."/>
            <person name="Woyke T."/>
            <person name="Klenk H.P."/>
            <person name="Kyrpides N."/>
            <person name="Ivanova N."/>
        </authorList>
    </citation>
    <scope>NUCLEOTIDE SEQUENCE [LARGE SCALE GENOMIC DNA]</scope>
    <source>
        <strain evidence="2">DSM 12710 / JCM 10830 / BK20S6-10-b1 / P8</strain>
    </source>
</reference>
<sequence>MGHLWSYNMEDHVDNVSASLDGIYVVAGSRDKKVYFFNLINSVSLLACGPCMTTGSE</sequence>
<accession>D7DBS6</accession>
<evidence type="ECO:0008006" key="3">
    <source>
        <dbReference type="Google" id="ProtNLM"/>
    </source>
</evidence>